<proteinExistence type="predicted"/>
<dbReference type="InterPro" id="IPR036527">
    <property type="entry name" value="SCP2_sterol-bd_dom_sf"/>
</dbReference>
<evidence type="ECO:0000313" key="1">
    <source>
        <dbReference type="EMBL" id="GKX29347.1"/>
    </source>
</evidence>
<dbReference type="AlphaFoldDB" id="A0A9W5Y8U2"/>
<evidence type="ECO:0008006" key="3">
    <source>
        <dbReference type="Google" id="ProtNLM"/>
    </source>
</evidence>
<accession>A0A9W5Y8U2</accession>
<dbReference type="SUPFAM" id="SSF55718">
    <property type="entry name" value="SCP-like"/>
    <property type="match status" value="2"/>
</dbReference>
<dbReference type="RefSeq" id="WP_281814796.1">
    <property type="nucleotide sequence ID" value="NZ_BRLB01000003.1"/>
</dbReference>
<comment type="caution">
    <text evidence="1">The sequence shown here is derived from an EMBL/GenBank/DDBJ whole genome shotgun (WGS) entry which is preliminary data.</text>
</comment>
<dbReference type="Gene3D" id="3.30.1050.10">
    <property type="entry name" value="SCP2 sterol-binding domain"/>
    <property type="match status" value="2"/>
</dbReference>
<dbReference type="EMBL" id="BRLB01000003">
    <property type="protein sequence ID" value="GKX29347.1"/>
    <property type="molecule type" value="Genomic_DNA"/>
</dbReference>
<evidence type="ECO:0000313" key="2">
    <source>
        <dbReference type="Proteomes" id="UP001144256"/>
    </source>
</evidence>
<gene>
    <name evidence="1" type="ORF">SH1V18_18270</name>
</gene>
<sequence>MTQEPTKAYINLYAIFRDLEDLCELDEDMKALIKDLDMTIKFIVKNGPKGFLSFKNGKCTFCKNLDKSNITLYFKSPSHFNNMIDGKANPIPLKGLSKISFLKNEFITLTDKLTYYLKPTPSLLENSTYLRINTILTAYTAFFALAQVGNTDPIGKLNAERIPDGIINVSITESNTAIHLIVKDGHLEAKKGLSPNHRASMTFTDIATTNKILTGAIDTYSCIATQKLEMKGYIPMLDNMNKLLGLVSSYLQ</sequence>
<dbReference type="Proteomes" id="UP001144256">
    <property type="component" value="Unassembled WGS sequence"/>
</dbReference>
<reference evidence="1" key="1">
    <citation type="submission" date="2022-06" db="EMBL/GenBank/DDBJ databases">
        <title>Vallitalea longa sp. nov., an anaerobic bacterium isolated from marine sediment.</title>
        <authorList>
            <person name="Hirano S."/>
            <person name="Terahara T."/>
            <person name="Mori K."/>
            <person name="Hamada M."/>
            <person name="Matsumoto R."/>
            <person name="Kobayashi T."/>
        </authorList>
    </citation>
    <scope>NUCLEOTIDE SEQUENCE</scope>
    <source>
        <strain evidence="1">SH18-1</strain>
    </source>
</reference>
<organism evidence="1 2">
    <name type="scientific">Vallitalea longa</name>
    <dbReference type="NCBI Taxonomy" id="2936439"/>
    <lineage>
        <taxon>Bacteria</taxon>
        <taxon>Bacillati</taxon>
        <taxon>Bacillota</taxon>
        <taxon>Clostridia</taxon>
        <taxon>Lachnospirales</taxon>
        <taxon>Vallitaleaceae</taxon>
        <taxon>Vallitalea</taxon>
    </lineage>
</organism>
<name>A0A9W5Y8U2_9FIRM</name>
<protein>
    <recommendedName>
        <fullName evidence="3">SCP2 domain-containing protein</fullName>
    </recommendedName>
</protein>
<keyword evidence="2" id="KW-1185">Reference proteome</keyword>